<feature type="compositionally biased region" description="Low complexity" evidence="2">
    <location>
        <begin position="419"/>
        <end position="429"/>
    </location>
</feature>
<feature type="compositionally biased region" description="Gly residues" evidence="2">
    <location>
        <begin position="430"/>
        <end position="448"/>
    </location>
</feature>
<dbReference type="Proteomes" id="UP000747110">
    <property type="component" value="Unassembled WGS sequence"/>
</dbReference>
<feature type="region of interest" description="Disordered" evidence="2">
    <location>
        <begin position="416"/>
        <end position="448"/>
    </location>
</feature>
<dbReference type="Proteomes" id="UP000722791">
    <property type="component" value="Unassembled WGS sequence"/>
</dbReference>
<keyword evidence="1" id="KW-0175">Coiled coil</keyword>
<comment type="caution">
    <text evidence="3">The sequence shown here is derived from an EMBL/GenBank/DDBJ whole genome shotgun (WGS) entry which is preliminary data.</text>
</comment>
<proteinExistence type="predicted"/>
<feature type="compositionally biased region" description="Acidic residues" evidence="2">
    <location>
        <begin position="344"/>
        <end position="353"/>
    </location>
</feature>
<evidence type="ECO:0000256" key="1">
    <source>
        <dbReference type="SAM" id="Coils"/>
    </source>
</evidence>
<dbReference type="EMBL" id="BNCQ01000042">
    <property type="protein sequence ID" value="GIM12079.1"/>
    <property type="molecule type" value="Genomic_DNA"/>
</dbReference>
<evidence type="ECO:0000313" key="3">
    <source>
        <dbReference type="EMBL" id="GIL86962.1"/>
    </source>
</evidence>
<feature type="coiled-coil region" evidence="1">
    <location>
        <begin position="137"/>
        <end position="203"/>
    </location>
</feature>
<protein>
    <recommendedName>
        <fullName evidence="6">BZIP domain-containing protein</fullName>
    </recommendedName>
</protein>
<feature type="compositionally biased region" description="Low complexity" evidence="2">
    <location>
        <begin position="318"/>
        <end position="335"/>
    </location>
</feature>
<dbReference type="CDD" id="cd14686">
    <property type="entry name" value="bZIP"/>
    <property type="match status" value="1"/>
</dbReference>
<feature type="region of interest" description="Disordered" evidence="2">
    <location>
        <begin position="311"/>
        <end position="380"/>
    </location>
</feature>
<feature type="region of interest" description="Disordered" evidence="2">
    <location>
        <begin position="466"/>
        <end position="514"/>
    </location>
</feature>
<name>A0A8J4CRA8_9CHLO</name>
<dbReference type="AlphaFoldDB" id="A0A8J4CRA8"/>
<dbReference type="OrthoDB" id="10561683at2759"/>
<feature type="compositionally biased region" description="Gly residues" evidence="2">
    <location>
        <begin position="466"/>
        <end position="476"/>
    </location>
</feature>
<dbReference type="EMBL" id="BNCP01000037">
    <property type="protein sequence ID" value="GIL86962.1"/>
    <property type="molecule type" value="Genomic_DNA"/>
</dbReference>
<gene>
    <name evidence="3" type="ORF">Vretifemale_15162</name>
    <name evidence="4" type="ORF">Vretimale_15511</name>
</gene>
<evidence type="ECO:0008006" key="6">
    <source>
        <dbReference type="Google" id="ProtNLM"/>
    </source>
</evidence>
<feature type="compositionally biased region" description="Polar residues" evidence="2">
    <location>
        <begin position="501"/>
        <end position="512"/>
    </location>
</feature>
<sequence>MRSGAVQVSAPNVKVWPPLQDEPISPSIFRRALLARRKALDEVQREAREAAAAAAAAAVAEAAAAAAAGEPEAAVATDAEFAKEPVAAYASGDQVMDHDANEQLAAAAVRAPEQQEALQASPVAATATAVVAMDAAAAKAEQRKQRQKVRRAAARAQMEATRHVKAQRKVELEQRQSAATQEVESLKARLEVVEQEKHRLVGQLRQVLQAEGLQRRPSVVTLGGPGDMGQSLFSPMAMQQQLQLHPQHLGGVPNRTASAGFAMAAQVSGTVEEPAAAATAAVAGQMPHAPQVSPFGSTGFITAGPYGTFSTAPGPGHSADIAGSSAARSGAANAGVRQTRTAADEEDEGEIREDGEYGAAGPGPGHAKAGGHPSVAGHPPGLAHAVPFSVAGTGIGPGVTAPLPVSGLGLSASPAALTGPPHGASSSHGLGHGAGAAHGIGALGHGPGSGHGGGFGAAGATGPGVGAGAAGHGHGGPASSAFPDPLRRSVGGAMFPETRPSALQPQQPQISIGMQGPSGVVPGPGHAAQMQMRMGQGGRGGGWGPGPNSGFGVQGGLHSHHGLGPPMGRGGGAFGGRVPGGSWRDEEMMSDGMAYGGYGRGRGMGGFPIQGPPRRNW</sequence>
<evidence type="ECO:0000313" key="4">
    <source>
        <dbReference type="EMBL" id="GIM12079.1"/>
    </source>
</evidence>
<evidence type="ECO:0000256" key="2">
    <source>
        <dbReference type="SAM" id="MobiDB-lite"/>
    </source>
</evidence>
<accession>A0A8J4CRA8</accession>
<organism evidence="3 5">
    <name type="scientific">Volvox reticuliferus</name>
    <dbReference type="NCBI Taxonomy" id="1737510"/>
    <lineage>
        <taxon>Eukaryota</taxon>
        <taxon>Viridiplantae</taxon>
        <taxon>Chlorophyta</taxon>
        <taxon>core chlorophytes</taxon>
        <taxon>Chlorophyceae</taxon>
        <taxon>CS clade</taxon>
        <taxon>Chlamydomonadales</taxon>
        <taxon>Volvocaceae</taxon>
        <taxon>Volvox</taxon>
    </lineage>
</organism>
<reference evidence="3" key="1">
    <citation type="journal article" date="2021" name="Proc. Natl. Acad. Sci. U.S.A.">
        <title>Three genomes in the algal genus Volvox reveal the fate of a haploid sex-determining region after a transition to homothallism.</title>
        <authorList>
            <person name="Yamamoto K."/>
            <person name="Hamaji T."/>
            <person name="Kawai-Toyooka H."/>
            <person name="Matsuzaki R."/>
            <person name="Takahashi F."/>
            <person name="Nishimura Y."/>
            <person name="Kawachi M."/>
            <person name="Noguchi H."/>
            <person name="Minakuchi Y."/>
            <person name="Umen J.G."/>
            <person name="Toyoda A."/>
            <person name="Nozaki H."/>
        </authorList>
    </citation>
    <scope>NUCLEOTIDE SEQUENCE</scope>
    <source>
        <strain evidence="4">NIES-3785</strain>
        <strain evidence="3">NIES-3786</strain>
    </source>
</reference>
<keyword evidence="5" id="KW-1185">Reference proteome</keyword>
<evidence type="ECO:0000313" key="5">
    <source>
        <dbReference type="Proteomes" id="UP000747110"/>
    </source>
</evidence>